<accession>A0AC60NVS6</accession>
<reference evidence="1 2" key="1">
    <citation type="journal article" date="2020" name="Cell">
        <title>Large-Scale Comparative Analyses of Tick Genomes Elucidate Their Genetic Diversity and Vector Capacities.</title>
        <authorList>
            <consortium name="Tick Genome and Microbiome Consortium (TIGMIC)"/>
            <person name="Jia N."/>
            <person name="Wang J."/>
            <person name="Shi W."/>
            <person name="Du L."/>
            <person name="Sun Y."/>
            <person name="Zhan W."/>
            <person name="Jiang J.F."/>
            <person name="Wang Q."/>
            <person name="Zhang B."/>
            <person name="Ji P."/>
            <person name="Bell-Sakyi L."/>
            <person name="Cui X.M."/>
            <person name="Yuan T.T."/>
            <person name="Jiang B.G."/>
            <person name="Yang W.F."/>
            <person name="Lam T.T."/>
            <person name="Chang Q.C."/>
            <person name="Ding S.J."/>
            <person name="Wang X.J."/>
            <person name="Zhu J.G."/>
            <person name="Ruan X.D."/>
            <person name="Zhao L."/>
            <person name="Wei J.T."/>
            <person name="Ye R.Z."/>
            <person name="Que T.C."/>
            <person name="Du C.H."/>
            <person name="Zhou Y.H."/>
            <person name="Cheng J.X."/>
            <person name="Dai P.F."/>
            <person name="Guo W.B."/>
            <person name="Han X.H."/>
            <person name="Huang E.J."/>
            <person name="Li L.F."/>
            <person name="Wei W."/>
            <person name="Gao Y.C."/>
            <person name="Liu J.Z."/>
            <person name="Shao H.Z."/>
            <person name="Wang X."/>
            <person name="Wang C.C."/>
            <person name="Yang T.C."/>
            <person name="Huo Q.B."/>
            <person name="Li W."/>
            <person name="Chen H.Y."/>
            <person name="Chen S.E."/>
            <person name="Zhou L.G."/>
            <person name="Ni X.B."/>
            <person name="Tian J.H."/>
            <person name="Sheng Y."/>
            <person name="Liu T."/>
            <person name="Pan Y.S."/>
            <person name="Xia L.Y."/>
            <person name="Li J."/>
            <person name="Zhao F."/>
            <person name="Cao W.C."/>
        </authorList>
    </citation>
    <scope>NUCLEOTIDE SEQUENCE [LARGE SCALE GENOMIC DNA]</scope>
    <source>
        <strain evidence="1">Iper-2018</strain>
    </source>
</reference>
<organism evidence="1 2">
    <name type="scientific">Ixodes persulcatus</name>
    <name type="common">Taiga tick</name>
    <dbReference type="NCBI Taxonomy" id="34615"/>
    <lineage>
        <taxon>Eukaryota</taxon>
        <taxon>Metazoa</taxon>
        <taxon>Ecdysozoa</taxon>
        <taxon>Arthropoda</taxon>
        <taxon>Chelicerata</taxon>
        <taxon>Arachnida</taxon>
        <taxon>Acari</taxon>
        <taxon>Parasitiformes</taxon>
        <taxon>Ixodida</taxon>
        <taxon>Ixodoidea</taxon>
        <taxon>Ixodidae</taxon>
        <taxon>Ixodinae</taxon>
        <taxon>Ixodes</taxon>
    </lineage>
</organism>
<dbReference type="Proteomes" id="UP000805193">
    <property type="component" value="Unassembled WGS sequence"/>
</dbReference>
<proteinExistence type="predicted"/>
<sequence length="127" mass="15045">MKILRAEWQRQAPVYRDLLRAVLCDSNQEIRDNNRLREFFNIVERNTEILWRLTLQRLRTSLPKRQPVAHGNVQSRLQELSKHVAVVAAGACFPRRRPCGCPLNEEEQRKKELRLLQVEVRLCQVAY</sequence>
<dbReference type="EMBL" id="JABSTQ010011457">
    <property type="protein sequence ID" value="KAG0411170.1"/>
    <property type="molecule type" value="Genomic_DNA"/>
</dbReference>
<keyword evidence="2" id="KW-1185">Reference proteome</keyword>
<protein>
    <submittedName>
        <fullName evidence="1">Uncharacterized protein</fullName>
    </submittedName>
</protein>
<comment type="caution">
    <text evidence="1">The sequence shown here is derived from an EMBL/GenBank/DDBJ whole genome shotgun (WGS) entry which is preliminary data.</text>
</comment>
<gene>
    <name evidence="1" type="ORF">HPB47_011707</name>
</gene>
<name>A0AC60NVS6_IXOPE</name>
<evidence type="ECO:0000313" key="2">
    <source>
        <dbReference type="Proteomes" id="UP000805193"/>
    </source>
</evidence>
<evidence type="ECO:0000313" key="1">
    <source>
        <dbReference type="EMBL" id="KAG0411170.1"/>
    </source>
</evidence>